<sequence>MEYIKEISPEQAVILWQESRLSLSKCYEKAPEILKVHGSVIGTLGNFSASIGKAKSKKTFNVSAIVAAALKNGTVLRYAAELPEEKRKVLYIDTEQSPYHCLKVMKRILRMAELPDDRDSGYLEFLALRKYTPEQRISIVEQAIYHSPDIGLVIIDGIRDMVYDINSPGESTRIISKLMQWTDDRQIHIHTILHQNKGDENARGHIGTELNNKAETVLLVEKDKGNSDISHVSAMHIRAMDFEPFAFRINDRALPELAEGYKLEARKPGRPSVEKFDPYKDISEPQHRAALEAAFALKEEYGYKELEDTLIKTYLAEGVRLNHQNAVVLITMLRNKRMIVQENGRKYSFKPDYHY</sequence>
<dbReference type="EMBL" id="WCSY01000004">
    <property type="protein sequence ID" value="KAB4314904.1"/>
    <property type="molecule type" value="Genomic_DNA"/>
</dbReference>
<dbReference type="SUPFAM" id="SSF52540">
    <property type="entry name" value="P-loop containing nucleoside triphosphate hydrolases"/>
    <property type="match status" value="1"/>
</dbReference>
<evidence type="ECO:0000313" key="1">
    <source>
        <dbReference type="EMBL" id="KAB4314904.1"/>
    </source>
</evidence>
<dbReference type="InterPro" id="IPR027417">
    <property type="entry name" value="P-loop_NTPase"/>
</dbReference>
<organism evidence="2 3">
    <name type="scientific">Bacteroides thetaiotaomicron</name>
    <dbReference type="NCBI Taxonomy" id="818"/>
    <lineage>
        <taxon>Bacteria</taxon>
        <taxon>Pseudomonadati</taxon>
        <taxon>Bacteroidota</taxon>
        <taxon>Bacteroidia</taxon>
        <taxon>Bacteroidales</taxon>
        <taxon>Bacteroidaceae</taxon>
        <taxon>Bacteroides</taxon>
    </lineage>
</organism>
<gene>
    <name evidence="2" type="ORF">GAN91_08060</name>
    <name evidence="1" type="ORF">GAO51_05995</name>
</gene>
<dbReference type="AlphaFoldDB" id="A0A6I0NID5"/>
<evidence type="ECO:0000313" key="3">
    <source>
        <dbReference type="Proteomes" id="UP000436858"/>
    </source>
</evidence>
<dbReference type="Proteomes" id="UP000440614">
    <property type="component" value="Unassembled WGS sequence"/>
</dbReference>
<accession>A0A6I0NID5</accession>
<comment type="caution">
    <text evidence="2">The sequence shown here is derived from an EMBL/GenBank/DDBJ whole genome shotgun (WGS) entry which is preliminary data.</text>
</comment>
<dbReference type="Pfam" id="PF13481">
    <property type="entry name" value="AAA_25"/>
    <property type="match status" value="1"/>
</dbReference>
<evidence type="ECO:0000313" key="4">
    <source>
        <dbReference type="Proteomes" id="UP000440614"/>
    </source>
</evidence>
<dbReference type="EMBL" id="WCRY01000006">
    <property type="protein sequence ID" value="KAB4483743.1"/>
    <property type="molecule type" value="Genomic_DNA"/>
</dbReference>
<evidence type="ECO:0000313" key="2">
    <source>
        <dbReference type="EMBL" id="KAB4483743.1"/>
    </source>
</evidence>
<dbReference type="Proteomes" id="UP000436858">
    <property type="component" value="Unassembled WGS sequence"/>
</dbReference>
<name>A0A6I0NID5_BACT4</name>
<proteinExistence type="predicted"/>
<protein>
    <submittedName>
        <fullName evidence="2">AAA family ATPase</fullName>
    </submittedName>
</protein>
<dbReference type="Gene3D" id="3.40.50.300">
    <property type="entry name" value="P-loop containing nucleotide triphosphate hydrolases"/>
    <property type="match status" value="1"/>
</dbReference>
<reference evidence="3 4" key="1">
    <citation type="journal article" date="2019" name="Nat. Med.">
        <title>A library of human gut bacterial isolates paired with longitudinal multiomics data enables mechanistic microbiome research.</title>
        <authorList>
            <person name="Poyet M."/>
            <person name="Groussin M."/>
            <person name="Gibbons S.M."/>
            <person name="Avila-Pacheco J."/>
            <person name="Jiang X."/>
            <person name="Kearney S.M."/>
            <person name="Perrotta A.R."/>
            <person name="Berdy B."/>
            <person name="Zhao S."/>
            <person name="Lieberman T.D."/>
            <person name="Swanson P.K."/>
            <person name="Smith M."/>
            <person name="Roesemann S."/>
            <person name="Alexander J.E."/>
            <person name="Rich S.A."/>
            <person name="Livny J."/>
            <person name="Vlamakis H."/>
            <person name="Clish C."/>
            <person name="Bullock K."/>
            <person name="Deik A."/>
            <person name="Scott J."/>
            <person name="Pierce K.A."/>
            <person name="Xavier R.J."/>
            <person name="Alm E.J."/>
        </authorList>
    </citation>
    <scope>NUCLEOTIDE SEQUENCE [LARGE SCALE GENOMIC DNA]</scope>
    <source>
        <strain evidence="2 3">BIOML-A162</strain>
        <strain evidence="1 4">BIOML-A188</strain>
    </source>
</reference>